<evidence type="ECO:0000313" key="2">
    <source>
        <dbReference type="Proteomes" id="UP000243426"/>
    </source>
</evidence>
<sequence length="85" mass="9536">MSKRIITEQQLSGVNIKNYDEVVLTSSPNDSVGVEIFAVRTLAPFVEPLKEAMPSSRRQLLVVVADPDDVDIQIRVRRAIDLKIM</sequence>
<dbReference type="Proteomes" id="UP000243426">
    <property type="component" value="Chromosome I"/>
</dbReference>
<accession>A0A1H1QMF8</accession>
<organism evidence="1 2">
    <name type="scientific">Halopseudomonas litoralis</name>
    <dbReference type="NCBI Taxonomy" id="797277"/>
    <lineage>
        <taxon>Bacteria</taxon>
        <taxon>Pseudomonadati</taxon>
        <taxon>Pseudomonadota</taxon>
        <taxon>Gammaproteobacteria</taxon>
        <taxon>Pseudomonadales</taxon>
        <taxon>Pseudomonadaceae</taxon>
        <taxon>Halopseudomonas</taxon>
    </lineage>
</organism>
<proteinExistence type="predicted"/>
<evidence type="ECO:0000313" key="1">
    <source>
        <dbReference type="EMBL" id="SDS24523.1"/>
    </source>
</evidence>
<reference evidence="2" key="1">
    <citation type="submission" date="2016-10" db="EMBL/GenBank/DDBJ databases">
        <authorList>
            <person name="Varghese N."/>
            <person name="Submissions S."/>
        </authorList>
    </citation>
    <scope>NUCLEOTIDE SEQUENCE [LARGE SCALE GENOMIC DNA]</scope>
    <source>
        <strain evidence="2">2SM5</strain>
    </source>
</reference>
<dbReference type="RefSeq" id="WP_090272754.1">
    <property type="nucleotide sequence ID" value="NZ_LT629748.1"/>
</dbReference>
<dbReference type="AlphaFoldDB" id="A0A1H1QMF8"/>
<dbReference type="STRING" id="797277.SAMN05216198_1525"/>
<name>A0A1H1QMF8_9GAMM</name>
<protein>
    <submittedName>
        <fullName evidence="1">Uncharacterized protein</fullName>
    </submittedName>
</protein>
<keyword evidence="2" id="KW-1185">Reference proteome</keyword>
<dbReference type="EMBL" id="LT629748">
    <property type="protein sequence ID" value="SDS24523.1"/>
    <property type="molecule type" value="Genomic_DNA"/>
</dbReference>
<gene>
    <name evidence="1" type="ORF">SAMN05216198_1525</name>
</gene>